<dbReference type="GO" id="GO:0022857">
    <property type="term" value="F:transmembrane transporter activity"/>
    <property type="evidence" value="ECO:0007669"/>
    <property type="project" value="InterPro"/>
</dbReference>
<dbReference type="AlphaFoldDB" id="E1T461"/>
<organism evidence="8">
    <name type="scientific">Burkholderia sp. (strain CCGE1003)</name>
    <dbReference type="NCBI Taxonomy" id="640512"/>
    <lineage>
        <taxon>Bacteria</taxon>
        <taxon>Pseudomonadati</taxon>
        <taxon>Pseudomonadota</taxon>
        <taxon>Betaproteobacteria</taxon>
        <taxon>Burkholderiales</taxon>
        <taxon>Burkholderiaceae</taxon>
        <taxon>Burkholderia</taxon>
    </lineage>
</organism>
<reference evidence="8" key="1">
    <citation type="submission" date="2010-09" db="EMBL/GenBank/DDBJ databases">
        <title>Complete sequence of chromosome1 of Burkholderia sp. CCGE1003.</title>
        <authorList>
            <consortium name="US DOE Joint Genome Institute"/>
            <person name="Lucas S."/>
            <person name="Copeland A."/>
            <person name="Lapidus A."/>
            <person name="Cheng J.-F."/>
            <person name="Bruce D."/>
            <person name="Goodwin L."/>
            <person name="Pitluck S."/>
            <person name="Daligault H."/>
            <person name="Davenport K."/>
            <person name="Detter J.C."/>
            <person name="Han C."/>
            <person name="Tapia R."/>
            <person name="Land M."/>
            <person name="Hauser L."/>
            <person name="Jeffries C."/>
            <person name="Kyrpides N."/>
            <person name="Ivanova N."/>
            <person name="Ovchinnikova G."/>
            <person name="Martinez-Romero E."/>
            <person name="Rogel M.A."/>
            <person name="Auchtung J."/>
            <person name="Tiedje J.M."/>
            <person name="Woyke T."/>
        </authorList>
    </citation>
    <scope>NUCLEOTIDE SEQUENCE</scope>
    <source>
        <strain evidence="8">CCGE1003</strain>
    </source>
</reference>
<dbReference type="HOGENOM" id="CLU_047399_0_0_4"/>
<dbReference type="Pfam" id="PF07690">
    <property type="entry name" value="MFS_1"/>
    <property type="match status" value="1"/>
</dbReference>
<evidence type="ECO:0000313" key="8">
    <source>
        <dbReference type="EMBL" id="ADN57204.1"/>
    </source>
</evidence>
<feature type="transmembrane region" description="Helical" evidence="7">
    <location>
        <begin position="101"/>
        <end position="126"/>
    </location>
</feature>
<keyword evidence="3" id="KW-1003">Cell membrane</keyword>
<evidence type="ECO:0000256" key="6">
    <source>
        <dbReference type="ARBA" id="ARBA00023136"/>
    </source>
</evidence>
<dbReference type="NCBIfam" id="NF008397">
    <property type="entry name" value="PRK11195.1"/>
    <property type="match status" value="1"/>
</dbReference>
<dbReference type="eggNOG" id="COG2814">
    <property type="taxonomic scope" value="Bacteria"/>
</dbReference>
<comment type="subcellular location">
    <subcellularLocation>
        <location evidence="1">Cell membrane</location>
        <topology evidence="1">Multi-pass membrane protein</topology>
    </subcellularLocation>
</comment>
<keyword evidence="5 7" id="KW-1133">Transmembrane helix</keyword>
<accession>E1T461</accession>
<dbReference type="STRING" id="640512.BC1003_1227"/>
<dbReference type="InterPro" id="IPR036259">
    <property type="entry name" value="MFS_trans_sf"/>
</dbReference>
<feature type="transmembrane region" description="Helical" evidence="7">
    <location>
        <begin position="383"/>
        <end position="402"/>
    </location>
</feature>
<dbReference type="PANTHER" id="PTHR43266">
    <property type="entry name" value="MACROLIDE-EFFLUX PROTEIN"/>
    <property type="match status" value="1"/>
</dbReference>
<dbReference type="Gene3D" id="1.20.1250.20">
    <property type="entry name" value="MFS general substrate transporter like domains"/>
    <property type="match status" value="1"/>
</dbReference>
<evidence type="ECO:0000256" key="2">
    <source>
        <dbReference type="ARBA" id="ARBA00022448"/>
    </source>
</evidence>
<feature type="transmembrane region" description="Helical" evidence="7">
    <location>
        <begin position="266"/>
        <end position="285"/>
    </location>
</feature>
<evidence type="ECO:0000256" key="3">
    <source>
        <dbReference type="ARBA" id="ARBA00022475"/>
    </source>
</evidence>
<protein>
    <submittedName>
        <fullName evidence="8">Major facilitator superfamily MFS_1</fullName>
    </submittedName>
</protein>
<feature type="transmembrane region" description="Helical" evidence="7">
    <location>
        <begin position="179"/>
        <end position="201"/>
    </location>
</feature>
<dbReference type="EMBL" id="CP002217">
    <property type="protein sequence ID" value="ADN57204.1"/>
    <property type="molecule type" value="Genomic_DNA"/>
</dbReference>
<keyword evidence="4 7" id="KW-0812">Transmembrane</keyword>
<feature type="transmembrane region" description="Helical" evidence="7">
    <location>
        <begin position="490"/>
        <end position="509"/>
    </location>
</feature>
<feature type="transmembrane region" description="Helical" evidence="7">
    <location>
        <begin position="321"/>
        <end position="344"/>
    </location>
</feature>
<dbReference type="SUPFAM" id="SSF103473">
    <property type="entry name" value="MFS general substrate transporter"/>
    <property type="match status" value="1"/>
</dbReference>
<dbReference type="PANTHER" id="PTHR43266:SF2">
    <property type="entry name" value="MAJOR FACILITATOR SUPERFAMILY (MFS) PROFILE DOMAIN-CONTAINING PROTEIN"/>
    <property type="match status" value="1"/>
</dbReference>
<feature type="transmembrane region" description="Helical" evidence="7">
    <location>
        <begin position="422"/>
        <end position="443"/>
    </location>
</feature>
<proteinExistence type="predicted"/>
<gene>
    <name evidence="8" type="ordered locus">BC1003_1227</name>
</gene>
<evidence type="ECO:0000256" key="7">
    <source>
        <dbReference type="SAM" id="Phobius"/>
    </source>
</evidence>
<evidence type="ECO:0000256" key="4">
    <source>
        <dbReference type="ARBA" id="ARBA00022692"/>
    </source>
</evidence>
<keyword evidence="2" id="KW-0813">Transport</keyword>
<keyword evidence="6 7" id="KW-0472">Membrane</keyword>
<name>E1T461_BURSG</name>
<dbReference type="InterPro" id="IPR011701">
    <property type="entry name" value="MFS"/>
</dbReference>
<evidence type="ECO:0000256" key="5">
    <source>
        <dbReference type="ARBA" id="ARBA00022989"/>
    </source>
</evidence>
<feature type="transmembrane region" description="Helical" evidence="7">
    <location>
        <begin position="138"/>
        <end position="158"/>
    </location>
</feature>
<feature type="transmembrane region" description="Helical" evidence="7">
    <location>
        <begin position="356"/>
        <end position="376"/>
    </location>
</feature>
<evidence type="ECO:0000256" key="1">
    <source>
        <dbReference type="ARBA" id="ARBA00004651"/>
    </source>
</evidence>
<dbReference type="GO" id="GO:0005886">
    <property type="term" value="C:plasma membrane"/>
    <property type="evidence" value="ECO:0007669"/>
    <property type="project" value="UniProtKB-SubCell"/>
</dbReference>
<feature type="transmembrane region" description="Helical" evidence="7">
    <location>
        <begin position="464"/>
        <end position="484"/>
    </location>
</feature>
<dbReference type="KEGG" id="bgf:BC1003_1227"/>
<sequence length="528" mass="56635">MMSSPVAFSHSTLRVPVRLVSAMCAPYALRRGQGERLPQALPYALLQAWQDVPAGVAKPYTGLARALRQAFRVGPPQQSHARVLRASSCAQLPIRFMKKGFYTIIAAQFISSLADNALLIAAIALLSVIRSAAWVTPLLQIFFTISYVLLAPFVGAFADALQKRHVMFISNALKASGCMMMIAGVHPMIAYGVVGFGAAAYSPAKYGILTELLPAEKLVKANAWLESATVLSTIVGTMVGGALISTFADRFVAHAHLPLIRSSADLAMFAVMLTYAIAAAINVFIPDTGARYPNRLSEPTRLVGDFYHCFNVLWADKLAQIALWVTTLMWGGAVTLQLLVLKWANVNLGLSLSKAAVMQGVTGLGIAVGAAAAAALIPLRRSLRVLPVGIVTGAVAIAMAFYNKNLFPADAGIHVGSYGVPLYIVLAYPLMILLGGLSGFFIVPMNAILQHRGATLLSAGHSIAVQNFNQNLAVLLMLGAYALLLTAKMPAQWIIVVFGVFITFMMWLAKRRSATNERTANMHVLLEE</sequence>